<feature type="transmembrane region" description="Helical" evidence="5">
    <location>
        <begin position="583"/>
        <end position="602"/>
    </location>
</feature>
<feature type="region of interest" description="Disordered" evidence="4">
    <location>
        <begin position="438"/>
        <end position="457"/>
    </location>
</feature>
<dbReference type="GO" id="GO:0016301">
    <property type="term" value="F:kinase activity"/>
    <property type="evidence" value="ECO:0007669"/>
    <property type="project" value="UniProtKB-KW"/>
</dbReference>
<feature type="transmembrane region" description="Helical" evidence="5">
    <location>
        <begin position="527"/>
        <end position="550"/>
    </location>
</feature>
<keyword evidence="2 7" id="KW-0418">Kinase</keyword>
<feature type="transmembrane region" description="Helical" evidence="5">
    <location>
        <begin position="473"/>
        <end position="494"/>
    </location>
</feature>
<evidence type="ECO:0000256" key="3">
    <source>
        <dbReference type="ARBA" id="ARBA00023012"/>
    </source>
</evidence>
<feature type="domain" description="Histidine kinase/HSP90-like ATPase" evidence="6">
    <location>
        <begin position="358"/>
        <end position="442"/>
    </location>
</feature>
<accession>A0A1M7QDN5</accession>
<dbReference type="PANTHER" id="PTHR24421">
    <property type="entry name" value="NITRATE/NITRITE SENSOR PROTEIN NARX-RELATED"/>
    <property type="match status" value="1"/>
</dbReference>
<feature type="transmembrane region" description="Helical" evidence="5">
    <location>
        <begin position="500"/>
        <end position="520"/>
    </location>
</feature>
<feature type="transmembrane region" description="Helical" evidence="5">
    <location>
        <begin position="215"/>
        <end position="233"/>
    </location>
</feature>
<evidence type="ECO:0000256" key="1">
    <source>
        <dbReference type="ARBA" id="ARBA00022679"/>
    </source>
</evidence>
<keyword evidence="5" id="KW-0472">Membrane</keyword>
<gene>
    <name evidence="7" type="ORF">SAMN05443668_104514</name>
</gene>
<name>A0A1M7QDN5_9ACTN</name>
<keyword evidence="3" id="KW-0902">Two-component regulatory system</keyword>
<feature type="transmembrane region" description="Helical" evidence="5">
    <location>
        <begin position="608"/>
        <end position="633"/>
    </location>
</feature>
<evidence type="ECO:0000259" key="6">
    <source>
        <dbReference type="Pfam" id="PF02518"/>
    </source>
</evidence>
<dbReference type="InterPro" id="IPR003594">
    <property type="entry name" value="HATPase_dom"/>
</dbReference>
<evidence type="ECO:0000256" key="4">
    <source>
        <dbReference type="SAM" id="MobiDB-lite"/>
    </source>
</evidence>
<evidence type="ECO:0000256" key="2">
    <source>
        <dbReference type="ARBA" id="ARBA00022777"/>
    </source>
</evidence>
<dbReference type="STRING" id="134849.SAMN05443668_104514"/>
<dbReference type="Gene3D" id="3.30.565.10">
    <property type="entry name" value="Histidine kinase-like ATPase, C-terminal domain"/>
    <property type="match status" value="1"/>
</dbReference>
<feature type="region of interest" description="Disordered" evidence="4">
    <location>
        <begin position="1"/>
        <end position="60"/>
    </location>
</feature>
<feature type="compositionally biased region" description="Basic and acidic residues" evidence="4">
    <location>
        <begin position="36"/>
        <end position="50"/>
    </location>
</feature>
<keyword evidence="5" id="KW-1133">Transmembrane helix</keyword>
<keyword evidence="8" id="KW-1185">Reference proteome</keyword>
<dbReference type="AlphaFoldDB" id="A0A1M7QDN5"/>
<dbReference type="Proteomes" id="UP000184440">
    <property type="component" value="Unassembled WGS sequence"/>
</dbReference>
<protein>
    <submittedName>
        <fullName evidence="7">Signal transduction histidine kinase</fullName>
    </submittedName>
</protein>
<feature type="transmembrane region" description="Helical" evidence="5">
    <location>
        <begin position="187"/>
        <end position="209"/>
    </location>
</feature>
<reference evidence="7 8" key="1">
    <citation type="submission" date="2016-11" db="EMBL/GenBank/DDBJ databases">
        <authorList>
            <person name="Jaros S."/>
            <person name="Januszkiewicz K."/>
            <person name="Wedrychowicz H."/>
        </authorList>
    </citation>
    <scope>NUCLEOTIDE SEQUENCE [LARGE SCALE GENOMIC DNA]</scope>
    <source>
        <strain evidence="7 8">DSM 46144</strain>
    </source>
</reference>
<dbReference type="EMBL" id="FRCS01000004">
    <property type="protein sequence ID" value="SHN28952.1"/>
    <property type="molecule type" value="Genomic_DNA"/>
</dbReference>
<proteinExistence type="predicted"/>
<keyword evidence="1" id="KW-0808">Transferase</keyword>
<dbReference type="GO" id="GO:0000160">
    <property type="term" value="P:phosphorelay signal transduction system"/>
    <property type="evidence" value="ECO:0007669"/>
    <property type="project" value="UniProtKB-KW"/>
</dbReference>
<keyword evidence="5" id="KW-0812">Transmembrane</keyword>
<sequence length="840" mass="88135">MAARVFAPRRTAEPRRQGGGAARTAAVEVRGGGPADRSDADDKMDGKDDSGSAQVGRSAAPAAGTVAQDALDASAARIALIFRVAWSALTPALAYPQAIAAGGVDAWQHAAVASTVVWGASYAWFLRHGRLVPWVAVADSLLFCAYLALAPWILPAAAVGDPTTWVVGGASVAIFVASWSLAPVWTILLAVAESAAFLVGVVAAGKPLIGSHDNQAAIFVLQGFLAVAVMRLIRGGARRADATLDHVARARAELTVERSRLHSRRQFERNLHDTVLSTLTVVARGTLADRPDLVRARCGRDLALLDRLDLDRLDAAPETSGLFASIGWEAGCRAMSVRLSLPGEEPRLPPDVVEAIAGAVRESLSNVERHAGVNDAELTGTAVDGGVRIVISDHGKGFDPTATTADQTGVRRSIVERMAAVGGRARIDSAVGRGTEVTLSWRSPDGPGPAVPARRRPEPDEAAVAAGYRAGMAWALVVIALVWHLYCGSLLLASRDAYQPLWLEVAAWLTILAVVVGVAVRGPTKPLPVAGMIGAQLLVLAAAAGGLAAIDGSDQVVLWINWIPGDIGWPLALVALHRPITEYLGWSALVVALCVGAVLAQMGPDAQAIGRIVTALLCALVLQLAAVVAYGLVRRNGALAEAGVQEAARISDSRQSLAAVARDRQRWQRELGASLRPLVRALAHGALDPADHEVRARCAIEASRLRAMLSELTEAGEHSVWRRDMVSSFSGAAADRSATLEARIAPDFGEVPEPVRAELVAVVLAILRLTSPGEAVVTLSGCTEDASATVLLPVASERSAVKAAMWTLLNRVRAAIPGTVSTDVEEPGSSSFWVEVRWVS</sequence>
<evidence type="ECO:0000313" key="7">
    <source>
        <dbReference type="EMBL" id="SHN28952.1"/>
    </source>
</evidence>
<dbReference type="Pfam" id="PF02518">
    <property type="entry name" value="HATPase_c"/>
    <property type="match status" value="1"/>
</dbReference>
<dbReference type="CDD" id="cd16917">
    <property type="entry name" value="HATPase_UhpB-NarQ-NarX-like"/>
    <property type="match status" value="1"/>
</dbReference>
<organism evidence="7 8">
    <name type="scientific">Cryptosporangium aurantiacum</name>
    <dbReference type="NCBI Taxonomy" id="134849"/>
    <lineage>
        <taxon>Bacteria</taxon>
        <taxon>Bacillati</taxon>
        <taxon>Actinomycetota</taxon>
        <taxon>Actinomycetes</taxon>
        <taxon>Cryptosporangiales</taxon>
        <taxon>Cryptosporangiaceae</taxon>
        <taxon>Cryptosporangium</taxon>
    </lineage>
</organism>
<feature type="transmembrane region" description="Helical" evidence="5">
    <location>
        <begin position="131"/>
        <end position="153"/>
    </location>
</feature>
<evidence type="ECO:0000313" key="8">
    <source>
        <dbReference type="Proteomes" id="UP000184440"/>
    </source>
</evidence>
<dbReference type="SUPFAM" id="SSF55874">
    <property type="entry name" value="ATPase domain of HSP90 chaperone/DNA topoisomerase II/histidine kinase"/>
    <property type="match status" value="1"/>
</dbReference>
<dbReference type="InterPro" id="IPR050482">
    <property type="entry name" value="Sensor_HK_TwoCompSys"/>
</dbReference>
<feature type="transmembrane region" description="Helical" evidence="5">
    <location>
        <begin position="556"/>
        <end position="576"/>
    </location>
</feature>
<dbReference type="InterPro" id="IPR036890">
    <property type="entry name" value="HATPase_C_sf"/>
</dbReference>
<feature type="transmembrane region" description="Helical" evidence="5">
    <location>
        <begin position="165"/>
        <end position="182"/>
    </location>
</feature>
<evidence type="ECO:0000256" key="5">
    <source>
        <dbReference type="SAM" id="Phobius"/>
    </source>
</evidence>